<dbReference type="InterPro" id="IPR036291">
    <property type="entry name" value="NAD(P)-bd_dom_sf"/>
</dbReference>
<organism evidence="4 5">
    <name type="scientific">Pseudomonas brassicacearum</name>
    <dbReference type="NCBI Taxonomy" id="930166"/>
    <lineage>
        <taxon>Bacteria</taxon>
        <taxon>Pseudomonadati</taxon>
        <taxon>Pseudomonadota</taxon>
        <taxon>Gammaproteobacteria</taxon>
        <taxon>Pseudomonadales</taxon>
        <taxon>Pseudomonadaceae</taxon>
        <taxon>Pseudomonas</taxon>
    </lineage>
</organism>
<accession>A0AAW8M3R7</accession>
<evidence type="ECO:0000259" key="3">
    <source>
        <dbReference type="Pfam" id="PF01370"/>
    </source>
</evidence>
<evidence type="ECO:0000313" key="4">
    <source>
        <dbReference type="EMBL" id="MDR6956355.1"/>
    </source>
</evidence>
<reference evidence="4" key="1">
    <citation type="submission" date="2023-07" db="EMBL/GenBank/DDBJ databases">
        <title>Sorghum-associated microbial communities from plants grown in Nebraska, USA.</title>
        <authorList>
            <person name="Schachtman D."/>
        </authorList>
    </citation>
    <scope>NUCLEOTIDE SEQUENCE</scope>
    <source>
        <strain evidence="4">3432</strain>
    </source>
</reference>
<gene>
    <name evidence="4" type="ORF">J2W43_000318</name>
</gene>
<dbReference type="GO" id="GO:0003978">
    <property type="term" value="F:UDP-glucose 4-epimerase activity"/>
    <property type="evidence" value="ECO:0007669"/>
    <property type="project" value="UniProtKB-EC"/>
</dbReference>
<dbReference type="Pfam" id="PF01370">
    <property type="entry name" value="Epimerase"/>
    <property type="match status" value="1"/>
</dbReference>
<dbReference type="EC" id="5.1.3.2" evidence="4"/>
<dbReference type="Proteomes" id="UP001252613">
    <property type="component" value="Unassembled WGS sequence"/>
</dbReference>
<evidence type="ECO:0000256" key="1">
    <source>
        <dbReference type="ARBA" id="ARBA00005125"/>
    </source>
</evidence>
<sequence>MRDDPRTSLDEYRRVNVVETMKLAYQAVEAKVRRFVFISSIKVNGETTPDGKPFTANDDPCPADPYGISKMEAEKQLQSLAASTGMELVIIRPVLVYGPNVKANFAKLLIWVDKGIPFPFGRVSNKRSFLYLDNLVEFVALCITHRAAANEIFLVSDAEDISVASMVQKIARCLGRRAVLLPIPMKLLRLGACMLGKKDTAVRLLSSLQVDTTKNSVLLGWQPPYSLDDGIEHTVKYYIEAKPR</sequence>
<dbReference type="AlphaFoldDB" id="A0AAW8M3R7"/>
<proteinExistence type="inferred from homology"/>
<keyword evidence="4" id="KW-0413">Isomerase</keyword>
<dbReference type="PANTHER" id="PTHR43000">
    <property type="entry name" value="DTDP-D-GLUCOSE 4,6-DEHYDRATASE-RELATED"/>
    <property type="match status" value="1"/>
</dbReference>
<evidence type="ECO:0000313" key="5">
    <source>
        <dbReference type="Proteomes" id="UP001252613"/>
    </source>
</evidence>
<dbReference type="InterPro" id="IPR001509">
    <property type="entry name" value="Epimerase_deHydtase"/>
</dbReference>
<dbReference type="SUPFAM" id="SSF51735">
    <property type="entry name" value="NAD(P)-binding Rossmann-fold domains"/>
    <property type="match status" value="1"/>
</dbReference>
<evidence type="ECO:0000256" key="2">
    <source>
        <dbReference type="ARBA" id="ARBA00007637"/>
    </source>
</evidence>
<dbReference type="EMBL" id="JAVDVC010000001">
    <property type="protein sequence ID" value="MDR6956355.1"/>
    <property type="molecule type" value="Genomic_DNA"/>
</dbReference>
<name>A0AAW8M3R7_9PSED</name>
<dbReference type="Gene3D" id="3.40.50.720">
    <property type="entry name" value="NAD(P)-binding Rossmann-like Domain"/>
    <property type="match status" value="1"/>
</dbReference>
<comment type="caution">
    <text evidence="4">The sequence shown here is derived from an EMBL/GenBank/DDBJ whole genome shotgun (WGS) entry which is preliminary data.</text>
</comment>
<comment type="similarity">
    <text evidence="2">Belongs to the NAD(P)-dependent epimerase/dehydratase family.</text>
</comment>
<comment type="pathway">
    <text evidence="1">Bacterial outer membrane biogenesis; LPS O-antigen biosynthesis.</text>
</comment>
<feature type="domain" description="NAD-dependent epimerase/dehydratase" evidence="3">
    <location>
        <begin position="10"/>
        <end position="154"/>
    </location>
</feature>
<protein>
    <submittedName>
        <fullName evidence="4">UDP-glucose 4-epimerase</fullName>
        <ecNumber evidence="4">5.1.3.2</ecNumber>
    </submittedName>
</protein>